<evidence type="ECO:0000313" key="1">
    <source>
        <dbReference type="EMBL" id="CEM10450.1"/>
    </source>
</evidence>
<gene>
    <name evidence="1" type="ORF">Cvel_16203</name>
</gene>
<dbReference type="PhylomeDB" id="A0A0G4FBL2"/>
<proteinExistence type="predicted"/>
<sequence>MNKAGRKGSGENDDVINRAATAAATAVSNTLIPKFTEITTALEGFRLSTISRDEAVTLIGQAEQRVEVRLDHVEMIVEEERVFALLEWVEKEKALDHAKRGTAVVNIKTSPLWPVFYKGRPQSSKVSRCPHRRRVETAEEILTGAVPLFPPPSLPLNARRYIVWRAGHRWGMSWRIKSFFYRSTTDMRGEPSHTDELKLTPGDAAALLSAYDEARNKLGIEEGRPLPLFLPTDTEILNRKIVMHPGASPLFRFFGKVNRVTRAVEGGFATEAQQNLKDRYHAVMQDFRKVTGPTSTRVAGLTERLRQFSAD</sequence>
<dbReference type="VEuPathDB" id="CryptoDB:Cvel_16203"/>
<protein>
    <submittedName>
        <fullName evidence="1">Uncharacterized protein</fullName>
    </submittedName>
</protein>
<name>A0A0G4FBL2_9ALVE</name>
<dbReference type="EMBL" id="CDMZ01000262">
    <property type="protein sequence ID" value="CEM10450.1"/>
    <property type="molecule type" value="Genomic_DNA"/>
</dbReference>
<dbReference type="AlphaFoldDB" id="A0A0G4FBL2"/>
<accession>A0A0G4FBL2</accession>
<organism evidence="1">
    <name type="scientific">Chromera velia CCMP2878</name>
    <dbReference type="NCBI Taxonomy" id="1169474"/>
    <lineage>
        <taxon>Eukaryota</taxon>
        <taxon>Sar</taxon>
        <taxon>Alveolata</taxon>
        <taxon>Colpodellida</taxon>
        <taxon>Chromeraceae</taxon>
        <taxon>Chromera</taxon>
    </lineage>
</organism>
<reference evidence="1" key="1">
    <citation type="submission" date="2014-11" db="EMBL/GenBank/DDBJ databases">
        <authorList>
            <person name="Otto D Thomas"/>
            <person name="Naeem Raeece"/>
        </authorList>
    </citation>
    <scope>NUCLEOTIDE SEQUENCE</scope>
</reference>